<dbReference type="Proteomes" id="UP001519887">
    <property type="component" value="Unassembled WGS sequence"/>
</dbReference>
<reference evidence="1 2" key="1">
    <citation type="submission" date="2021-07" db="EMBL/GenBank/DDBJ databases">
        <title>Paenibacillus radiodurans sp. nov., isolated from the southeastern edge of Tengger Desert.</title>
        <authorList>
            <person name="Zhang G."/>
        </authorList>
    </citation>
    <scope>NUCLEOTIDE SEQUENCE [LARGE SCALE GENOMIC DNA]</scope>
    <source>
        <strain evidence="1 2">CCM 7311</strain>
    </source>
</reference>
<comment type="caution">
    <text evidence="1">The sequence shown here is derived from an EMBL/GenBank/DDBJ whole genome shotgun (WGS) entry which is preliminary data.</text>
</comment>
<accession>A0ABS7CAZ5</accession>
<dbReference type="RefSeq" id="WP_210043245.1">
    <property type="nucleotide sequence ID" value="NZ_JBHLVU010000023.1"/>
</dbReference>
<organism evidence="1 2">
    <name type="scientific">Paenibacillus sepulcri</name>
    <dbReference type="NCBI Taxonomy" id="359917"/>
    <lineage>
        <taxon>Bacteria</taxon>
        <taxon>Bacillati</taxon>
        <taxon>Bacillota</taxon>
        <taxon>Bacilli</taxon>
        <taxon>Bacillales</taxon>
        <taxon>Paenibacillaceae</taxon>
        <taxon>Paenibacillus</taxon>
    </lineage>
</organism>
<name>A0ABS7CAZ5_9BACL</name>
<dbReference type="InterPro" id="IPR025906">
    <property type="entry name" value="YjfB_motility"/>
</dbReference>
<protein>
    <submittedName>
        <fullName evidence="1">YjfB family protein</fullName>
    </submittedName>
</protein>
<keyword evidence="2" id="KW-1185">Reference proteome</keyword>
<proteinExistence type="predicted"/>
<evidence type="ECO:0000313" key="1">
    <source>
        <dbReference type="EMBL" id="MBW7458078.1"/>
    </source>
</evidence>
<gene>
    <name evidence="1" type="ORF">K0U00_28950</name>
</gene>
<evidence type="ECO:0000313" key="2">
    <source>
        <dbReference type="Proteomes" id="UP001519887"/>
    </source>
</evidence>
<dbReference type="Pfam" id="PF14070">
    <property type="entry name" value="YjfB_motility"/>
    <property type="match status" value="1"/>
</dbReference>
<sequence length="61" mass="6409">MDIGGIGALVTGQSSSALQQQVGIAVLGKELDSQQENAQSLVQMMERSVQPHLGGSIDIRM</sequence>
<dbReference type="EMBL" id="JAHZIK010001062">
    <property type="protein sequence ID" value="MBW7458078.1"/>
    <property type="molecule type" value="Genomic_DNA"/>
</dbReference>